<evidence type="ECO:0000313" key="2">
    <source>
        <dbReference type="Proteomes" id="UP000642070"/>
    </source>
</evidence>
<dbReference type="RefSeq" id="WP_190253577.1">
    <property type="nucleotide sequence ID" value="NZ_BMPI01000035.1"/>
</dbReference>
<proteinExistence type="predicted"/>
<keyword evidence="2" id="KW-1185">Reference proteome</keyword>
<protein>
    <submittedName>
        <fullName evidence="1">Uncharacterized protein</fullName>
    </submittedName>
</protein>
<reference evidence="1" key="2">
    <citation type="submission" date="2020-09" db="EMBL/GenBank/DDBJ databases">
        <authorList>
            <person name="Sun Q."/>
            <person name="Ohkuma M."/>
        </authorList>
    </citation>
    <scope>NUCLEOTIDE SEQUENCE</scope>
    <source>
        <strain evidence="1">JCM 19831</strain>
    </source>
</reference>
<comment type="caution">
    <text evidence="1">The sequence shown here is derived from an EMBL/GenBank/DDBJ whole genome shotgun (WGS) entry which is preliminary data.</text>
</comment>
<dbReference type="EMBL" id="BMPI01000035">
    <property type="protein sequence ID" value="GGM52562.1"/>
    <property type="molecule type" value="Genomic_DNA"/>
</dbReference>
<accession>A0A917X1Z4</accession>
<gene>
    <name evidence="1" type="ORF">GCM10007977_062630</name>
</gene>
<name>A0A917X1Z4_9ACTN</name>
<organism evidence="1 2">
    <name type="scientific">Dactylosporangium sucinum</name>
    <dbReference type="NCBI Taxonomy" id="1424081"/>
    <lineage>
        <taxon>Bacteria</taxon>
        <taxon>Bacillati</taxon>
        <taxon>Actinomycetota</taxon>
        <taxon>Actinomycetes</taxon>
        <taxon>Micromonosporales</taxon>
        <taxon>Micromonosporaceae</taxon>
        <taxon>Dactylosporangium</taxon>
    </lineage>
</organism>
<sequence length="78" mass="8314">MNEALIRRASQVVDFHAAPFDGTLTEALDVMVEFVGSVQHEGGDTAQTRLTRMLRACDPDKVAEVCASALLRLAAGAV</sequence>
<dbReference type="Proteomes" id="UP000642070">
    <property type="component" value="Unassembled WGS sequence"/>
</dbReference>
<reference evidence="1" key="1">
    <citation type="journal article" date="2014" name="Int. J. Syst. Evol. Microbiol.">
        <title>Complete genome sequence of Corynebacterium casei LMG S-19264T (=DSM 44701T), isolated from a smear-ripened cheese.</title>
        <authorList>
            <consortium name="US DOE Joint Genome Institute (JGI-PGF)"/>
            <person name="Walter F."/>
            <person name="Albersmeier A."/>
            <person name="Kalinowski J."/>
            <person name="Ruckert C."/>
        </authorList>
    </citation>
    <scope>NUCLEOTIDE SEQUENCE</scope>
    <source>
        <strain evidence="1">JCM 19831</strain>
    </source>
</reference>
<dbReference type="AlphaFoldDB" id="A0A917X1Z4"/>
<evidence type="ECO:0000313" key="1">
    <source>
        <dbReference type="EMBL" id="GGM52562.1"/>
    </source>
</evidence>